<dbReference type="EMBL" id="UOFW01000090">
    <property type="protein sequence ID" value="VAX04384.1"/>
    <property type="molecule type" value="Genomic_DNA"/>
</dbReference>
<reference evidence="1" key="1">
    <citation type="submission" date="2018-06" db="EMBL/GenBank/DDBJ databases">
        <authorList>
            <person name="Zhirakovskaya E."/>
        </authorList>
    </citation>
    <scope>NUCLEOTIDE SEQUENCE</scope>
</reference>
<sequence length="132" mass="15279">MNSGIIKHTIYVTLCFFCILSSADAVRAEKIDECFFQAHLTNPAKFGPVYRFERKMFWDTGISYFDGDILYFPIIRSSVIFFGGTCPQADIWAKKLSPIFTIKTISKEQYTEKYNKSNRQFEFIPAGPEPLY</sequence>
<accession>A0A3B1AX30</accession>
<name>A0A3B1AX30_9ZZZZ</name>
<protein>
    <submittedName>
        <fullName evidence="1">Uncharacterized protein</fullName>
    </submittedName>
</protein>
<organism evidence="1">
    <name type="scientific">hydrothermal vent metagenome</name>
    <dbReference type="NCBI Taxonomy" id="652676"/>
    <lineage>
        <taxon>unclassified sequences</taxon>
        <taxon>metagenomes</taxon>
        <taxon>ecological metagenomes</taxon>
    </lineage>
</organism>
<gene>
    <name evidence="1" type="ORF">MNBD_ALPHA03-1166</name>
</gene>
<proteinExistence type="predicted"/>
<evidence type="ECO:0000313" key="1">
    <source>
        <dbReference type="EMBL" id="VAX04384.1"/>
    </source>
</evidence>
<dbReference type="AlphaFoldDB" id="A0A3B1AX30"/>